<gene>
    <name evidence="3" type="ORF">DRE_05971</name>
</gene>
<dbReference type="InterPro" id="IPR046331">
    <property type="entry name" value="GPAM1-like"/>
</dbReference>
<name>W7HQ16_9PEZI</name>
<feature type="region of interest" description="Disordered" evidence="1">
    <location>
        <begin position="1"/>
        <end position="101"/>
    </location>
</feature>
<dbReference type="AlphaFoldDB" id="W7HQ16"/>
<dbReference type="Pfam" id="PF12572">
    <property type="entry name" value="DUF3752"/>
    <property type="match status" value="1"/>
</dbReference>
<feature type="compositionally biased region" description="Basic and acidic residues" evidence="1">
    <location>
        <begin position="53"/>
        <end position="64"/>
    </location>
</feature>
<evidence type="ECO:0000313" key="4">
    <source>
        <dbReference type="Proteomes" id="UP000024837"/>
    </source>
</evidence>
<accession>W7HQ16</accession>
<evidence type="ECO:0000259" key="2">
    <source>
        <dbReference type="Pfam" id="PF12572"/>
    </source>
</evidence>
<dbReference type="InterPro" id="IPR022226">
    <property type="entry name" value="DUF3752"/>
</dbReference>
<dbReference type="PANTHER" id="PTHR46370:SF1">
    <property type="entry name" value="GPALPP MOTIFS-CONTAINING PROTEIN 1"/>
    <property type="match status" value="1"/>
</dbReference>
<dbReference type="OrthoDB" id="73491at2759"/>
<reference evidence="3 4" key="1">
    <citation type="submission" date="2013-05" db="EMBL/GenBank/DDBJ databases">
        <title>Drechslerella stenobrocha genome reveals carnivorous origination and mechanical trapping mechanism of predatory fungi.</title>
        <authorList>
            <person name="Liu X."/>
            <person name="Zhang W."/>
            <person name="Liu K."/>
        </authorList>
    </citation>
    <scope>NUCLEOTIDE SEQUENCE [LARGE SCALE GENOMIC DNA]</scope>
    <source>
        <strain evidence="3 4">248</strain>
    </source>
</reference>
<evidence type="ECO:0000313" key="3">
    <source>
        <dbReference type="EMBL" id="EWC45244.1"/>
    </source>
</evidence>
<dbReference type="PANTHER" id="PTHR46370">
    <property type="entry name" value="GPALPP MOTIFS-CONTAINING PROTEIN 1"/>
    <property type="match status" value="1"/>
</dbReference>
<feature type="region of interest" description="Disordered" evidence="1">
    <location>
        <begin position="125"/>
        <end position="225"/>
    </location>
</feature>
<evidence type="ECO:0000256" key="1">
    <source>
        <dbReference type="SAM" id="MobiDB-lite"/>
    </source>
</evidence>
<feature type="domain" description="DUF3752" evidence="2">
    <location>
        <begin position="68"/>
        <end position="220"/>
    </location>
</feature>
<keyword evidence="4" id="KW-1185">Reference proteome</keyword>
<dbReference type="EMBL" id="KI966429">
    <property type="protein sequence ID" value="EWC45244.1"/>
    <property type="molecule type" value="Genomic_DNA"/>
</dbReference>
<feature type="compositionally biased region" description="Basic and acidic residues" evidence="1">
    <location>
        <begin position="136"/>
        <end position="193"/>
    </location>
</feature>
<dbReference type="Proteomes" id="UP000024837">
    <property type="component" value="Unassembled WGS sequence"/>
</dbReference>
<protein>
    <recommendedName>
        <fullName evidence="2">DUF3752 domain-containing protein</fullName>
    </recommendedName>
</protein>
<organism evidence="3 4">
    <name type="scientific">Drechslerella stenobrocha 248</name>
    <dbReference type="NCBI Taxonomy" id="1043628"/>
    <lineage>
        <taxon>Eukaryota</taxon>
        <taxon>Fungi</taxon>
        <taxon>Dikarya</taxon>
        <taxon>Ascomycota</taxon>
        <taxon>Pezizomycotina</taxon>
        <taxon>Orbiliomycetes</taxon>
        <taxon>Orbiliales</taxon>
        <taxon>Orbiliaceae</taxon>
        <taxon>Drechslerella</taxon>
    </lineage>
</organism>
<proteinExistence type="predicted"/>
<sequence length="225" mass="24907">MPSRGPDDDSGGSGNDDEEESSGDEIGPSLPAIGNQAADEEAAALRRLAAHSQRKDEKRTRDEWMVMPPEQGDWTSRVDPTKIRSRKFQTGKGAKAPSAKVGDNSLWTETVADKAKRVADEVMGLRRPATETGASEDPKLKAARLEAEETQRRIDEYNAKNRGKSLVEEYSSSKDRKEEDDPSKRAFDREKDIVGSSKKIGLQQKQQMMTRAADFGSRFSKGSYL</sequence>
<dbReference type="HOGENOM" id="CLU_067132_1_0_1"/>